<dbReference type="SUPFAM" id="SSF81324">
    <property type="entry name" value="Voltage-gated potassium channels"/>
    <property type="match status" value="1"/>
</dbReference>
<feature type="transmembrane region" description="Helical" evidence="8">
    <location>
        <begin position="12"/>
        <end position="31"/>
    </location>
</feature>
<dbReference type="Gene3D" id="1.10.287.70">
    <property type="match status" value="3"/>
</dbReference>
<evidence type="ECO:0000256" key="5">
    <source>
        <dbReference type="ARBA" id="ARBA00023065"/>
    </source>
</evidence>
<keyword evidence="11" id="KW-1185">Reference proteome</keyword>
<protein>
    <submittedName>
        <fullName evidence="10">Small conductance calcium-activated potassium channel protein</fullName>
    </submittedName>
</protein>
<accession>A0AAV4SRM9</accession>
<comment type="subcellular location">
    <subcellularLocation>
        <location evidence="1">Membrane</location>
        <topology evidence="1">Multi-pass membrane protein</topology>
    </subcellularLocation>
</comment>
<organism evidence="10 11">
    <name type="scientific">Caerostris darwini</name>
    <dbReference type="NCBI Taxonomy" id="1538125"/>
    <lineage>
        <taxon>Eukaryota</taxon>
        <taxon>Metazoa</taxon>
        <taxon>Ecdysozoa</taxon>
        <taxon>Arthropoda</taxon>
        <taxon>Chelicerata</taxon>
        <taxon>Arachnida</taxon>
        <taxon>Araneae</taxon>
        <taxon>Araneomorphae</taxon>
        <taxon>Entelegynae</taxon>
        <taxon>Araneoidea</taxon>
        <taxon>Araneidae</taxon>
        <taxon>Caerostris</taxon>
    </lineage>
</organism>
<dbReference type="Pfam" id="PF02888">
    <property type="entry name" value="CaMBD"/>
    <property type="match status" value="2"/>
</dbReference>
<feature type="domain" description="Calmodulin-binding" evidence="9">
    <location>
        <begin position="183"/>
        <end position="236"/>
    </location>
</feature>
<dbReference type="GO" id="GO:0016020">
    <property type="term" value="C:membrane"/>
    <property type="evidence" value="ECO:0007669"/>
    <property type="project" value="UniProtKB-SubCell"/>
</dbReference>
<evidence type="ECO:0000313" key="10">
    <source>
        <dbReference type="EMBL" id="GIY35971.1"/>
    </source>
</evidence>
<evidence type="ECO:0000256" key="6">
    <source>
        <dbReference type="ARBA" id="ARBA00023136"/>
    </source>
</evidence>
<keyword evidence="3 8" id="KW-0812">Transmembrane</keyword>
<dbReference type="GO" id="GO:0016286">
    <property type="term" value="F:small conductance calcium-activated potassium channel activity"/>
    <property type="evidence" value="ECO:0007669"/>
    <property type="project" value="InterPro"/>
</dbReference>
<evidence type="ECO:0000256" key="3">
    <source>
        <dbReference type="ARBA" id="ARBA00022692"/>
    </source>
</evidence>
<evidence type="ECO:0000256" key="8">
    <source>
        <dbReference type="SAM" id="Phobius"/>
    </source>
</evidence>
<dbReference type="SMART" id="SM01053">
    <property type="entry name" value="CaMBD"/>
    <property type="match status" value="2"/>
</dbReference>
<evidence type="ECO:0000313" key="11">
    <source>
        <dbReference type="Proteomes" id="UP001054837"/>
    </source>
</evidence>
<dbReference type="InterPro" id="IPR013099">
    <property type="entry name" value="K_chnl_dom"/>
</dbReference>
<gene>
    <name evidence="10" type="primary">SK</name>
    <name evidence="10" type="ORF">CDAR_192311</name>
</gene>
<dbReference type="InterPro" id="IPR004178">
    <property type="entry name" value="CaM-bd_dom"/>
</dbReference>
<keyword evidence="2" id="KW-0813">Transport</keyword>
<evidence type="ECO:0000259" key="9">
    <source>
        <dbReference type="SMART" id="SM01053"/>
    </source>
</evidence>
<dbReference type="PANTHER" id="PTHR10153">
    <property type="entry name" value="SMALL CONDUCTANCE CALCIUM-ACTIVATED POTASSIUM CHANNEL"/>
    <property type="match status" value="1"/>
</dbReference>
<reference evidence="10 11" key="1">
    <citation type="submission" date="2021-06" db="EMBL/GenBank/DDBJ databases">
        <title>Caerostris darwini draft genome.</title>
        <authorList>
            <person name="Kono N."/>
            <person name="Arakawa K."/>
        </authorList>
    </citation>
    <scope>NUCLEOTIDE SEQUENCE [LARGE SCALE GENOMIC DNA]</scope>
</reference>
<dbReference type="Proteomes" id="UP001054837">
    <property type="component" value="Unassembled WGS sequence"/>
</dbReference>
<dbReference type="GO" id="GO:0005516">
    <property type="term" value="F:calmodulin binding"/>
    <property type="evidence" value="ECO:0007669"/>
    <property type="project" value="InterPro"/>
</dbReference>
<feature type="transmembrane region" description="Helical" evidence="8">
    <location>
        <begin position="43"/>
        <end position="63"/>
    </location>
</feature>
<evidence type="ECO:0000256" key="7">
    <source>
        <dbReference type="ARBA" id="ARBA00023303"/>
    </source>
</evidence>
<name>A0AAV4SRM9_9ARAC</name>
<dbReference type="AlphaFoldDB" id="A0AAV4SRM9"/>
<evidence type="ECO:0000256" key="2">
    <source>
        <dbReference type="ARBA" id="ARBA00022448"/>
    </source>
</evidence>
<proteinExistence type="predicted"/>
<evidence type="ECO:0000256" key="4">
    <source>
        <dbReference type="ARBA" id="ARBA00022989"/>
    </source>
</evidence>
<sequence>MQTDMYHDPEHANLLNTMWLTAITFLSVGYGDIVPNTYCGRGISVSTGLMGAGCTALVVAVIARKLELTRAEKHVHNFMMDTQLSKRVPINLVYFYRISLKKENELRPVRDYINTGIMTRARLKAFDLFLFQLKNAAASVLRETWLIYKHTKLVKWVSPGWVRHHQGCIVKTFLPTMYLCFLFKNTAASVLRETWLIYKHTKLVKRVSPGWVRRHHGSIVKTFLPTMYLCFLCQNIGIPNTSSYLQELSIRFPLPLLRKSNAPTFYYCTLDRLHFGVLTFHLTPSAVKTLLSMYLTCP</sequence>
<keyword evidence="7 10" id="KW-0407">Ion channel</keyword>
<evidence type="ECO:0000256" key="1">
    <source>
        <dbReference type="ARBA" id="ARBA00004141"/>
    </source>
</evidence>
<dbReference type="InterPro" id="IPR036122">
    <property type="entry name" value="CaM-bd_dom_sf"/>
</dbReference>
<dbReference type="Pfam" id="PF07885">
    <property type="entry name" value="Ion_trans_2"/>
    <property type="match status" value="1"/>
</dbReference>
<dbReference type="EMBL" id="BPLQ01008215">
    <property type="protein sequence ID" value="GIY35971.1"/>
    <property type="molecule type" value="Genomic_DNA"/>
</dbReference>
<dbReference type="SUPFAM" id="SSF81327">
    <property type="entry name" value="Small-conductance potassium channel"/>
    <property type="match status" value="1"/>
</dbReference>
<keyword evidence="4 8" id="KW-1133">Transmembrane helix</keyword>
<feature type="domain" description="Calmodulin-binding" evidence="9">
    <location>
        <begin position="132"/>
        <end position="180"/>
    </location>
</feature>
<comment type="caution">
    <text evidence="10">The sequence shown here is derived from an EMBL/GenBank/DDBJ whole genome shotgun (WGS) entry which is preliminary data.</text>
</comment>
<dbReference type="InterPro" id="IPR015449">
    <property type="entry name" value="K_chnl_Ca-activ_SK"/>
</dbReference>
<keyword evidence="5" id="KW-0406">Ion transport</keyword>
<keyword evidence="6 8" id="KW-0472">Membrane</keyword>